<evidence type="ECO:0000313" key="1">
    <source>
        <dbReference type="EMBL" id="BAD03798.1"/>
    </source>
</evidence>
<protein>
    <submittedName>
        <fullName evidence="1">Uncharacterized protein</fullName>
    </submittedName>
</protein>
<reference evidence="2" key="1">
    <citation type="journal article" date="2005" name="Nature">
        <title>The map-based sequence of the rice genome.</title>
        <authorList>
            <consortium name="International rice genome sequencing project (IRGSP)"/>
            <person name="Matsumoto T."/>
            <person name="Wu J."/>
            <person name="Kanamori H."/>
            <person name="Katayose Y."/>
            <person name="Fujisawa M."/>
            <person name="Namiki N."/>
            <person name="Mizuno H."/>
            <person name="Yamamoto K."/>
            <person name="Antonio B.A."/>
            <person name="Baba T."/>
            <person name="Sakata K."/>
            <person name="Nagamura Y."/>
            <person name="Aoki H."/>
            <person name="Arikawa K."/>
            <person name="Arita K."/>
            <person name="Bito T."/>
            <person name="Chiden Y."/>
            <person name="Fujitsuka N."/>
            <person name="Fukunaka R."/>
            <person name="Hamada M."/>
            <person name="Harada C."/>
            <person name="Hayashi A."/>
            <person name="Hijishita S."/>
            <person name="Honda M."/>
            <person name="Hosokawa S."/>
            <person name="Ichikawa Y."/>
            <person name="Idonuma A."/>
            <person name="Iijima M."/>
            <person name="Ikeda M."/>
            <person name="Ikeno M."/>
            <person name="Ito K."/>
            <person name="Ito S."/>
            <person name="Ito T."/>
            <person name="Ito Y."/>
            <person name="Ito Y."/>
            <person name="Iwabuchi A."/>
            <person name="Kamiya K."/>
            <person name="Karasawa W."/>
            <person name="Kurita K."/>
            <person name="Katagiri S."/>
            <person name="Kikuta A."/>
            <person name="Kobayashi H."/>
            <person name="Kobayashi N."/>
            <person name="Machita K."/>
            <person name="Maehara T."/>
            <person name="Masukawa M."/>
            <person name="Mizubayashi T."/>
            <person name="Mukai Y."/>
            <person name="Nagasaki H."/>
            <person name="Nagata Y."/>
            <person name="Naito S."/>
            <person name="Nakashima M."/>
            <person name="Nakama Y."/>
            <person name="Nakamichi Y."/>
            <person name="Nakamura M."/>
            <person name="Meguro A."/>
            <person name="Negishi M."/>
            <person name="Ohta I."/>
            <person name="Ohta T."/>
            <person name="Okamoto M."/>
            <person name="Ono N."/>
            <person name="Saji S."/>
            <person name="Sakaguchi M."/>
            <person name="Sakai K."/>
            <person name="Shibata M."/>
            <person name="Shimokawa T."/>
            <person name="Song J."/>
            <person name="Takazaki Y."/>
            <person name="Terasawa K."/>
            <person name="Tsugane M."/>
            <person name="Tsuji K."/>
            <person name="Ueda S."/>
            <person name="Waki K."/>
            <person name="Yamagata H."/>
            <person name="Yamamoto M."/>
            <person name="Yamamoto S."/>
            <person name="Yamane H."/>
            <person name="Yoshiki S."/>
            <person name="Yoshihara R."/>
            <person name="Yukawa K."/>
            <person name="Zhong H."/>
            <person name="Yano M."/>
            <person name="Yuan Q."/>
            <person name="Ouyang S."/>
            <person name="Liu J."/>
            <person name="Jones K.M."/>
            <person name="Gansberger K."/>
            <person name="Moffat K."/>
            <person name="Hill J."/>
            <person name="Bera J."/>
            <person name="Fadrosh D."/>
            <person name="Jin S."/>
            <person name="Johri S."/>
            <person name="Kim M."/>
            <person name="Overton L."/>
            <person name="Reardon M."/>
            <person name="Tsitrin T."/>
            <person name="Vuong H."/>
            <person name="Weaver B."/>
            <person name="Ciecko A."/>
            <person name="Tallon L."/>
            <person name="Jackson J."/>
            <person name="Pai G."/>
            <person name="Aken S.V."/>
            <person name="Utterback T."/>
            <person name="Reidmuller S."/>
            <person name="Feldblyum T."/>
            <person name="Hsiao J."/>
            <person name="Zismann V."/>
            <person name="Iobst S."/>
            <person name="de Vazeille A.R."/>
            <person name="Buell C.R."/>
            <person name="Ying K."/>
            <person name="Li Y."/>
            <person name="Lu T."/>
            <person name="Huang Y."/>
            <person name="Zhao Q."/>
            <person name="Feng Q."/>
            <person name="Zhang L."/>
            <person name="Zhu J."/>
            <person name="Weng Q."/>
            <person name="Mu J."/>
            <person name="Lu Y."/>
            <person name="Fan D."/>
            <person name="Liu Y."/>
            <person name="Guan J."/>
            <person name="Zhang Y."/>
            <person name="Yu S."/>
            <person name="Liu X."/>
            <person name="Zhang Y."/>
            <person name="Hong G."/>
            <person name="Han B."/>
            <person name="Choisne N."/>
            <person name="Demange N."/>
            <person name="Orjeda G."/>
            <person name="Samain S."/>
            <person name="Cattolico L."/>
            <person name="Pelletier E."/>
            <person name="Couloux A."/>
            <person name="Segurens B."/>
            <person name="Wincker P."/>
            <person name="D'Hont A."/>
            <person name="Scarpelli C."/>
            <person name="Weissenbach J."/>
            <person name="Salanoubat M."/>
            <person name="Quetier F."/>
            <person name="Yu Y."/>
            <person name="Kim H.R."/>
            <person name="Rambo T."/>
            <person name="Currie J."/>
            <person name="Collura K."/>
            <person name="Luo M."/>
            <person name="Yang T."/>
            <person name="Ammiraju J.S.S."/>
            <person name="Engler F."/>
            <person name="Soderlund C."/>
            <person name="Wing R.A."/>
            <person name="Palmer L.E."/>
            <person name="de la Bastide M."/>
            <person name="Spiegel L."/>
            <person name="Nascimento L."/>
            <person name="Zutavern T."/>
            <person name="O'Shaughnessy A."/>
            <person name="Dike S."/>
            <person name="Dedhia N."/>
            <person name="Preston R."/>
            <person name="Balija V."/>
            <person name="McCombie W.R."/>
            <person name="Chow T."/>
            <person name="Chen H."/>
            <person name="Chung M."/>
            <person name="Chen C."/>
            <person name="Shaw J."/>
            <person name="Wu H."/>
            <person name="Hsiao K."/>
            <person name="Chao Y."/>
            <person name="Chu M."/>
            <person name="Cheng C."/>
            <person name="Hour A."/>
            <person name="Lee P."/>
            <person name="Lin S."/>
            <person name="Lin Y."/>
            <person name="Liou J."/>
            <person name="Liu S."/>
            <person name="Hsing Y."/>
            <person name="Raghuvanshi S."/>
            <person name="Mohanty A."/>
            <person name="Bharti A.K."/>
            <person name="Gaur A."/>
            <person name="Gupta V."/>
            <person name="Kumar D."/>
            <person name="Ravi V."/>
            <person name="Vij S."/>
            <person name="Kapur A."/>
            <person name="Khurana P."/>
            <person name="Khurana P."/>
            <person name="Khurana J.P."/>
            <person name="Tyagi A.K."/>
            <person name="Gaikwad K."/>
            <person name="Singh A."/>
            <person name="Dalal V."/>
            <person name="Srivastava S."/>
            <person name="Dixit A."/>
            <person name="Pal A.K."/>
            <person name="Ghazi I.A."/>
            <person name="Yadav M."/>
            <person name="Pandit A."/>
            <person name="Bhargava A."/>
            <person name="Sureshbabu K."/>
            <person name="Batra K."/>
            <person name="Sharma T.R."/>
            <person name="Mohapatra T."/>
            <person name="Singh N.K."/>
            <person name="Messing J."/>
            <person name="Nelson A.B."/>
            <person name="Fuks G."/>
            <person name="Kavchok S."/>
            <person name="Keizer G."/>
            <person name="Linton E."/>
            <person name="Llaca V."/>
            <person name="Song R."/>
            <person name="Tanyolac B."/>
            <person name="Young S."/>
            <person name="Ho-Il K."/>
            <person name="Hahn J.H."/>
            <person name="Sangsakoo G."/>
            <person name="Vanavichit A."/>
            <person name="de Mattos Luiz.A.T."/>
            <person name="Zimmer P.D."/>
            <person name="Malone G."/>
            <person name="Dellagostin O."/>
            <person name="de Oliveira A.C."/>
            <person name="Bevan M."/>
            <person name="Bancroft I."/>
            <person name="Minx P."/>
            <person name="Cordum H."/>
            <person name="Wilson R."/>
            <person name="Cheng Z."/>
            <person name="Jin W."/>
            <person name="Jiang J."/>
            <person name="Leong S.A."/>
            <person name="Iwama H."/>
            <person name="Gojobori T."/>
            <person name="Itoh T."/>
            <person name="Niimura Y."/>
            <person name="Fujii Y."/>
            <person name="Habara T."/>
            <person name="Sakai H."/>
            <person name="Sato Y."/>
            <person name="Wilson G."/>
            <person name="Kumar K."/>
            <person name="McCouch S."/>
            <person name="Juretic N."/>
            <person name="Hoen D."/>
            <person name="Wright S."/>
            <person name="Bruskiewich R."/>
            <person name="Bureau T."/>
            <person name="Miyao A."/>
            <person name="Hirochika H."/>
            <person name="Nishikawa T."/>
            <person name="Kadowaki K."/>
            <person name="Sugiura M."/>
            <person name="Burr B."/>
            <person name="Sasaki T."/>
        </authorList>
    </citation>
    <scope>NUCLEOTIDE SEQUENCE [LARGE SCALE GENOMIC DNA]</scope>
    <source>
        <strain evidence="2">cv. Nipponbare</strain>
    </source>
</reference>
<proteinExistence type="predicted"/>
<evidence type="ECO:0000313" key="2">
    <source>
        <dbReference type="Proteomes" id="UP000000763"/>
    </source>
</evidence>
<organism evidence="1 2">
    <name type="scientific">Oryza sativa subsp. japonica</name>
    <name type="common">Rice</name>
    <dbReference type="NCBI Taxonomy" id="39947"/>
    <lineage>
        <taxon>Eukaryota</taxon>
        <taxon>Viridiplantae</taxon>
        <taxon>Streptophyta</taxon>
        <taxon>Embryophyta</taxon>
        <taxon>Tracheophyta</taxon>
        <taxon>Spermatophyta</taxon>
        <taxon>Magnoliopsida</taxon>
        <taxon>Liliopsida</taxon>
        <taxon>Poales</taxon>
        <taxon>Poaceae</taxon>
        <taxon>BOP clade</taxon>
        <taxon>Oryzoideae</taxon>
        <taxon>Oryzeae</taxon>
        <taxon>Oryzinae</taxon>
        <taxon>Oryza</taxon>
        <taxon>Oryza sativa</taxon>
    </lineage>
</organism>
<dbReference type="AlphaFoldDB" id="Q6YYR4"/>
<sequence length="141" mass="15688">MVIKLTSARLHECMHMRDHGGKTKHTEDLGIGLTNSVELKPLVLFKFTTPQICHRSHRPARGSVPASLSIAKSIVHFVSTQDRLRLCRSASSDTLVDRQGRSAILFHWYGSSDGNDMSLVGVTMKLSNEDGAKARRRSKTF</sequence>
<accession>Q6YYR4</accession>
<dbReference type="EMBL" id="AP005603">
    <property type="protein sequence ID" value="BAD03798.1"/>
    <property type="molecule type" value="Genomic_DNA"/>
</dbReference>
<reference evidence="2" key="2">
    <citation type="journal article" date="2008" name="Nucleic Acids Res.">
        <title>The rice annotation project database (RAP-DB): 2008 update.</title>
        <authorList>
            <consortium name="The rice annotation project (RAP)"/>
        </authorList>
    </citation>
    <scope>GENOME REANNOTATION</scope>
    <source>
        <strain evidence="2">cv. Nipponbare</strain>
    </source>
</reference>
<gene>
    <name evidence="1" type="primary">B1047A05.35</name>
</gene>
<name>Q6YYR4_ORYSJ</name>
<dbReference type="Proteomes" id="UP000000763">
    <property type="component" value="Chromosome 8"/>
</dbReference>